<dbReference type="InterPro" id="IPR036388">
    <property type="entry name" value="WH-like_DNA-bd_sf"/>
</dbReference>
<dbReference type="SMART" id="SM00347">
    <property type="entry name" value="HTH_MARR"/>
    <property type="match status" value="1"/>
</dbReference>
<protein>
    <submittedName>
        <fullName evidence="2">Winged helix-turn-helix transcriptional regulator</fullName>
    </submittedName>
</protein>
<dbReference type="Pfam" id="PF12802">
    <property type="entry name" value="MarR_2"/>
    <property type="match status" value="1"/>
</dbReference>
<reference evidence="2 3" key="1">
    <citation type="submission" date="2020-04" db="EMBL/GenBank/DDBJ databases">
        <title>MicrobeNet Type strains.</title>
        <authorList>
            <person name="Nicholson A.C."/>
        </authorList>
    </citation>
    <scope>NUCLEOTIDE SEQUENCE [LARGE SCALE GENOMIC DNA]</scope>
    <source>
        <strain evidence="2 3">DSM 44960</strain>
    </source>
</reference>
<dbReference type="Proteomes" id="UP000572007">
    <property type="component" value="Unassembled WGS sequence"/>
</dbReference>
<proteinExistence type="predicted"/>
<name>A0A846W6T1_9NOCA</name>
<evidence type="ECO:0000259" key="1">
    <source>
        <dbReference type="SMART" id="SM00347"/>
    </source>
</evidence>
<dbReference type="InterPro" id="IPR036390">
    <property type="entry name" value="WH_DNA-bd_sf"/>
</dbReference>
<dbReference type="GO" id="GO:0003700">
    <property type="term" value="F:DNA-binding transcription factor activity"/>
    <property type="evidence" value="ECO:0007669"/>
    <property type="project" value="InterPro"/>
</dbReference>
<dbReference type="EMBL" id="JAAXOM010000003">
    <property type="protein sequence ID" value="NKX88317.1"/>
    <property type="molecule type" value="Genomic_DNA"/>
</dbReference>
<dbReference type="SUPFAM" id="SSF46785">
    <property type="entry name" value="Winged helix' DNA-binding domain"/>
    <property type="match status" value="1"/>
</dbReference>
<evidence type="ECO:0000313" key="3">
    <source>
        <dbReference type="Proteomes" id="UP000572007"/>
    </source>
</evidence>
<dbReference type="Gene3D" id="1.10.10.10">
    <property type="entry name" value="Winged helix-like DNA-binding domain superfamily/Winged helix DNA-binding domain"/>
    <property type="match status" value="1"/>
</dbReference>
<organism evidence="2 3">
    <name type="scientific">Nocardia coubleae</name>
    <dbReference type="NCBI Taxonomy" id="356147"/>
    <lineage>
        <taxon>Bacteria</taxon>
        <taxon>Bacillati</taxon>
        <taxon>Actinomycetota</taxon>
        <taxon>Actinomycetes</taxon>
        <taxon>Mycobacteriales</taxon>
        <taxon>Nocardiaceae</taxon>
        <taxon>Nocardia</taxon>
    </lineage>
</organism>
<keyword evidence="3" id="KW-1185">Reference proteome</keyword>
<sequence>MTTDDGRPGPPIMSPSILVITLCRRVEAALGAGLAPLDLTVARLGLLGHINGVPGASFSELARMSGTSVQSVHTSVKALVGAGLVRDRTARAGSASTIELTEDGVRLLAAAREVVSQVDIQLFGPEADPIQRQVGAAILQAFSGASP</sequence>
<feature type="domain" description="HTH marR-type" evidence="1">
    <location>
        <begin position="32"/>
        <end position="131"/>
    </location>
</feature>
<gene>
    <name evidence="2" type="ORF">HGA10_13470</name>
</gene>
<accession>A0A846W6T1</accession>
<dbReference type="RefSeq" id="WP_067637405.1">
    <property type="nucleotide sequence ID" value="NZ_JAAXOM010000003.1"/>
</dbReference>
<dbReference type="AlphaFoldDB" id="A0A846W6T1"/>
<comment type="caution">
    <text evidence="2">The sequence shown here is derived from an EMBL/GenBank/DDBJ whole genome shotgun (WGS) entry which is preliminary data.</text>
</comment>
<evidence type="ECO:0000313" key="2">
    <source>
        <dbReference type="EMBL" id="NKX88317.1"/>
    </source>
</evidence>
<dbReference type="InterPro" id="IPR000835">
    <property type="entry name" value="HTH_MarR-typ"/>
</dbReference>